<feature type="region of interest" description="Disordered" evidence="1">
    <location>
        <begin position="1"/>
        <end position="53"/>
    </location>
</feature>
<evidence type="ECO:0000256" key="1">
    <source>
        <dbReference type="SAM" id="MobiDB-lite"/>
    </source>
</evidence>
<proteinExistence type="predicted"/>
<accession>A0A076ML80</accession>
<evidence type="ECO:0000313" key="2">
    <source>
        <dbReference type="EMBL" id="AIJ21568.1"/>
    </source>
</evidence>
<protein>
    <submittedName>
        <fullName evidence="2">Putative ArsR family transcriptional regulator ( match)</fullName>
    </submittedName>
</protein>
<dbReference type="KEGG" id="amq:AMETH_1476"/>
<reference evidence="2 3" key="1">
    <citation type="submission" date="2014-07" db="EMBL/GenBank/DDBJ databases">
        <title>Whole Genome Sequence of the Amycolatopsis methanolica 239.</title>
        <authorList>
            <person name="Tang B."/>
        </authorList>
    </citation>
    <scope>NUCLEOTIDE SEQUENCE [LARGE SCALE GENOMIC DNA]</scope>
    <source>
        <strain evidence="2 3">239</strain>
    </source>
</reference>
<name>A0A076ML80_AMYME</name>
<dbReference type="EMBL" id="CP009110">
    <property type="protein sequence ID" value="AIJ21568.1"/>
    <property type="molecule type" value="Genomic_DNA"/>
</dbReference>
<dbReference type="PATRIC" id="fig|1068978.7.peg.1554"/>
<gene>
    <name evidence="2" type="ORF">AMETH_1476</name>
</gene>
<feature type="compositionally biased region" description="Polar residues" evidence="1">
    <location>
        <begin position="16"/>
        <end position="33"/>
    </location>
</feature>
<dbReference type="HOGENOM" id="CLU_2230829_0_0_11"/>
<dbReference type="Proteomes" id="UP000062973">
    <property type="component" value="Chromosome"/>
</dbReference>
<dbReference type="RefSeq" id="WP_223843076.1">
    <property type="nucleotide sequence ID" value="NZ_AQUL01000001.1"/>
</dbReference>
<evidence type="ECO:0000313" key="3">
    <source>
        <dbReference type="Proteomes" id="UP000062973"/>
    </source>
</evidence>
<organism evidence="2 3">
    <name type="scientific">Amycolatopsis methanolica 239</name>
    <dbReference type="NCBI Taxonomy" id="1068978"/>
    <lineage>
        <taxon>Bacteria</taxon>
        <taxon>Bacillati</taxon>
        <taxon>Actinomycetota</taxon>
        <taxon>Actinomycetes</taxon>
        <taxon>Pseudonocardiales</taxon>
        <taxon>Pseudonocardiaceae</taxon>
        <taxon>Amycolatopsis</taxon>
        <taxon>Amycolatopsis methanolica group</taxon>
    </lineage>
</organism>
<sequence length="105" mass="11817">MVRSRFRTSSHDRGTPSESTSSFRTIPSRSGSLSTDSTASRRRSSRIDRRQSTLTHHFKLLRAGVTTQRQYGLERRSEVRGADLDARFPGLLDLGRNWEPPTAAA</sequence>
<dbReference type="AlphaFoldDB" id="A0A076ML80"/>
<dbReference type="eggNOG" id="COG0640">
    <property type="taxonomic scope" value="Bacteria"/>
</dbReference>
<keyword evidence="3" id="KW-1185">Reference proteome</keyword>